<evidence type="ECO:0000313" key="1">
    <source>
        <dbReference type="EMBL" id="KAF1913481.1"/>
    </source>
</evidence>
<sequence>MKSLCKHAIQYEHIRRELSTTTHILMCLWRNGQYDVARVTYRHGCPTCTTATRNVNGRRTPISAPSIMAFLIAQSVRAATAHGTVTKPSVHIVCGVPPLSPHRRRARRFAVKLSQGNVRRTDSARDHAGPILVSADSRWAKPFLRPPSSSAHPDAPVSFLRSAEHSCRTTHYPHAGGSNTPACSVALRPGLDQMVVQLDTSTRFMNTFM</sequence>
<gene>
    <name evidence="1" type="ORF">BDU57DRAFT_312053</name>
</gene>
<dbReference type="EMBL" id="ML979138">
    <property type="protein sequence ID" value="KAF1913481.1"/>
    <property type="molecule type" value="Genomic_DNA"/>
</dbReference>
<evidence type="ECO:0000313" key="2">
    <source>
        <dbReference type="Proteomes" id="UP000800096"/>
    </source>
</evidence>
<name>A0A6A5QCZ4_AMPQU</name>
<dbReference type="Proteomes" id="UP000800096">
    <property type="component" value="Unassembled WGS sequence"/>
</dbReference>
<reference evidence="1" key="1">
    <citation type="journal article" date="2020" name="Stud. Mycol.">
        <title>101 Dothideomycetes genomes: a test case for predicting lifestyles and emergence of pathogens.</title>
        <authorList>
            <person name="Haridas S."/>
            <person name="Albert R."/>
            <person name="Binder M."/>
            <person name="Bloem J."/>
            <person name="Labutti K."/>
            <person name="Salamov A."/>
            <person name="Andreopoulos B."/>
            <person name="Baker S."/>
            <person name="Barry K."/>
            <person name="Bills G."/>
            <person name="Bluhm B."/>
            <person name="Cannon C."/>
            <person name="Castanera R."/>
            <person name="Culley D."/>
            <person name="Daum C."/>
            <person name="Ezra D."/>
            <person name="Gonzalez J."/>
            <person name="Henrissat B."/>
            <person name="Kuo A."/>
            <person name="Liang C."/>
            <person name="Lipzen A."/>
            <person name="Lutzoni F."/>
            <person name="Magnuson J."/>
            <person name="Mondo S."/>
            <person name="Nolan M."/>
            <person name="Ohm R."/>
            <person name="Pangilinan J."/>
            <person name="Park H.-J."/>
            <person name="Ramirez L."/>
            <person name="Alfaro M."/>
            <person name="Sun H."/>
            <person name="Tritt A."/>
            <person name="Yoshinaga Y."/>
            <person name="Zwiers L.-H."/>
            <person name="Turgeon B."/>
            <person name="Goodwin S."/>
            <person name="Spatafora J."/>
            <person name="Crous P."/>
            <person name="Grigoriev I."/>
        </authorList>
    </citation>
    <scope>NUCLEOTIDE SEQUENCE</scope>
    <source>
        <strain evidence="1">HMLAC05119</strain>
    </source>
</reference>
<organism evidence="1 2">
    <name type="scientific">Ampelomyces quisqualis</name>
    <name type="common">Powdery mildew agent</name>
    <dbReference type="NCBI Taxonomy" id="50730"/>
    <lineage>
        <taxon>Eukaryota</taxon>
        <taxon>Fungi</taxon>
        <taxon>Dikarya</taxon>
        <taxon>Ascomycota</taxon>
        <taxon>Pezizomycotina</taxon>
        <taxon>Dothideomycetes</taxon>
        <taxon>Pleosporomycetidae</taxon>
        <taxon>Pleosporales</taxon>
        <taxon>Pleosporineae</taxon>
        <taxon>Phaeosphaeriaceae</taxon>
        <taxon>Ampelomyces</taxon>
    </lineage>
</organism>
<proteinExistence type="predicted"/>
<keyword evidence="2" id="KW-1185">Reference proteome</keyword>
<dbReference type="AlphaFoldDB" id="A0A6A5QCZ4"/>
<accession>A0A6A5QCZ4</accession>
<protein>
    <submittedName>
        <fullName evidence="1">Uncharacterized protein</fullName>
    </submittedName>
</protein>